<keyword evidence="1" id="KW-0472">Membrane</keyword>
<evidence type="ECO:0000313" key="2">
    <source>
        <dbReference type="EMBL" id="MDZ5757508.1"/>
    </source>
</evidence>
<dbReference type="Proteomes" id="UP001290462">
    <property type="component" value="Unassembled WGS sequence"/>
</dbReference>
<keyword evidence="1" id="KW-1133">Transmembrane helix</keyword>
<proteinExistence type="predicted"/>
<keyword evidence="1" id="KW-0812">Transmembrane</keyword>
<dbReference type="AlphaFoldDB" id="A0AAW9JPK7"/>
<name>A0AAW9JPK7_CARML</name>
<dbReference type="EMBL" id="JAVBVO010000002">
    <property type="protein sequence ID" value="MDZ5757508.1"/>
    <property type="molecule type" value="Genomic_DNA"/>
</dbReference>
<accession>A0AAW9JPK7</accession>
<comment type="caution">
    <text evidence="2">The sequence shown here is derived from an EMBL/GenBank/DDBJ whole genome shotgun (WGS) entry which is preliminary data.</text>
</comment>
<evidence type="ECO:0000256" key="1">
    <source>
        <dbReference type="SAM" id="Phobius"/>
    </source>
</evidence>
<dbReference type="RefSeq" id="WP_267898238.1">
    <property type="nucleotide sequence ID" value="NZ_CAJGUR010000039.1"/>
</dbReference>
<reference evidence="2" key="1">
    <citation type="submission" date="2023-08" db="EMBL/GenBank/DDBJ databases">
        <title>Genomic characterization of piscicolin 126 produced by Carnobacterium maltaromaticum CM22 strain isolated from salmon (Salmo salar).</title>
        <authorList>
            <person name="Gonzalez-Gragera E."/>
            <person name="Garcia-Lopez J.D."/>
            <person name="Teso-Perez C."/>
            <person name="Gimenez-Hernandez I."/>
            <person name="Peralta-Sanchez J.M."/>
            <person name="Valdivia E."/>
            <person name="Montalban-Lopez M."/>
            <person name="Martin-Platero A.M."/>
            <person name="Banos A."/>
            <person name="Martinez-Bueno M."/>
        </authorList>
    </citation>
    <scope>NUCLEOTIDE SEQUENCE</scope>
    <source>
        <strain evidence="2">CM22</strain>
    </source>
</reference>
<sequence length="43" mass="4887">MIQLMSEESTLPFYGASSLLTILTETCYVIEAISLTKNKRRFS</sequence>
<evidence type="ECO:0000313" key="3">
    <source>
        <dbReference type="Proteomes" id="UP001290462"/>
    </source>
</evidence>
<organism evidence="2 3">
    <name type="scientific">Carnobacterium maltaromaticum</name>
    <name type="common">Carnobacterium piscicola</name>
    <dbReference type="NCBI Taxonomy" id="2751"/>
    <lineage>
        <taxon>Bacteria</taxon>
        <taxon>Bacillati</taxon>
        <taxon>Bacillota</taxon>
        <taxon>Bacilli</taxon>
        <taxon>Lactobacillales</taxon>
        <taxon>Carnobacteriaceae</taxon>
        <taxon>Carnobacterium</taxon>
    </lineage>
</organism>
<gene>
    <name evidence="2" type="ORF">RAK27_02445</name>
</gene>
<feature type="transmembrane region" description="Helical" evidence="1">
    <location>
        <begin position="12"/>
        <end position="33"/>
    </location>
</feature>
<protein>
    <submittedName>
        <fullName evidence="2">Uncharacterized protein</fullName>
    </submittedName>
</protein>